<dbReference type="SUPFAM" id="SSF51445">
    <property type="entry name" value="(Trans)glycosidases"/>
    <property type="match status" value="1"/>
</dbReference>
<dbReference type="SUPFAM" id="SSF49785">
    <property type="entry name" value="Galactose-binding domain-like"/>
    <property type="match status" value="3"/>
</dbReference>
<dbReference type="InterPro" id="IPR008979">
    <property type="entry name" value="Galactose-bd-like_sf"/>
</dbReference>
<dbReference type="InterPro" id="IPR026444">
    <property type="entry name" value="Secre_tail"/>
</dbReference>
<dbReference type="InterPro" id="IPR005084">
    <property type="entry name" value="CBM6"/>
</dbReference>
<dbReference type="Gene3D" id="2.60.120.260">
    <property type="entry name" value="Galactose-binding domain-like"/>
    <property type="match status" value="3"/>
</dbReference>
<keyword evidence="8" id="KW-0732">Signal</keyword>
<dbReference type="Pfam" id="PF18962">
    <property type="entry name" value="Por_Secre_tail"/>
    <property type="match status" value="1"/>
</dbReference>
<evidence type="ECO:0000313" key="12">
    <source>
        <dbReference type="Proteomes" id="UP001062165"/>
    </source>
</evidence>
<feature type="domain" description="F5/8 type C" evidence="9">
    <location>
        <begin position="572"/>
        <end position="679"/>
    </location>
</feature>
<dbReference type="Pfam" id="PF22633">
    <property type="entry name" value="F5_F8_type_C_2"/>
    <property type="match status" value="2"/>
</dbReference>
<keyword evidence="5" id="KW-0430">Lectin</keyword>
<evidence type="ECO:0000256" key="5">
    <source>
        <dbReference type="ARBA" id="ARBA00022734"/>
    </source>
</evidence>
<evidence type="ECO:0000256" key="3">
    <source>
        <dbReference type="ARBA" id="ARBA00011233"/>
    </source>
</evidence>
<dbReference type="SMART" id="SM00607">
    <property type="entry name" value="FTP"/>
    <property type="match status" value="2"/>
</dbReference>
<dbReference type="InterPro" id="IPR057739">
    <property type="entry name" value="Glyco_hydro_29_N"/>
</dbReference>
<dbReference type="InterPro" id="IPR006585">
    <property type="entry name" value="FTP1"/>
</dbReference>
<evidence type="ECO:0000256" key="1">
    <source>
        <dbReference type="ARBA" id="ARBA00002219"/>
    </source>
</evidence>
<reference evidence="11" key="1">
    <citation type="submission" date="2022-10" db="EMBL/GenBank/DDBJ databases">
        <title>Comparative genomics and taxonomic characterization of three novel marine species of genus Reichenbachiella exhibiting antioxidant and polysaccharide degradation activities.</title>
        <authorList>
            <person name="Muhammad N."/>
            <person name="Lee Y.-J."/>
            <person name="Ko J."/>
            <person name="Kim S.-G."/>
        </authorList>
    </citation>
    <scope>NUCLEOTIDE SEQUENCE</scope>
    <source>
        <strain evidence="11">Wsw4-B4</strain>
    </source>
</reference>
<dbReference type="PANTHER" id="PTHR45713">
    <property type="entry name" value="FTP DOMAIN-CONTAINING PROTEIN"/>
    <property type="match status" value="1"/>
</dbReference>
<evidence type="ECO:0000256" key="8">
    <source>
        <dbReference type="SAM" id="SignalP"/>
    </source>
</evidence>
<dbReference type="PANTHER" id="PTHR45713:SF6">
    <property type="entry name" value="F5_8 TYPE C DOMAIN-CONTAINING PROTEIN"/>
    <property type="match status" value="1"/>
</dbReference>
<keyword evidence="7" id="KW-1015">Disulfide bond</keyword>
<evidence type="ECO:0000256" key="2">
    <source>
        <dbReference type="ARBA" id="ARBA00010147"/>
    </source>
</evidence>
<gene>
    <name evidence="11" type="ORF">N7E81_01620</name>
</gene>
<dbReference type="InterPro" id="IPR017853">
    <property type="entry name" value="GH"/>
</dbReference>
<dbReference type="Pfam" id="PF01120">
    <property type="entry name" value="Alpha_L_fucos"/>
    <property type="match status" value="1"/>
</dbReference>
<evidence type="ECO:0000259" key="9">
    <source>
        <dbReference type="PROSITE" id="PS50022"/>
    </source>
</evidence>
<keyword evidence="4" id="KW-0479">Metal-binding</keyword>
<dbReference type="Pfam" id="PF03422">
    <property type="entry name" value="CBM_6"/>
    <property type="match status" value="1"/>
</dbReference>
<comment type="subunit">
    <text evidence="3">Homotrimer.</text>
</comment>
<keyword evidence="12" id="KW-1185">Reference proteome</keyword>
<dbReference type="InterPro" id="IPR000421">
    <property type="entry name" value="FA58C"/>
</dbReference>
<organism evidence="11 12">
    <name type="scientific">Reichenbachiella carrageenanivorans</name>
    <dbReference type="NCBI Taxonomy" id="2979869"/>
    <lineage>
        <taxon>Bacteria</taxon>
        <taxon>Pseudomonadati</taxon>
        <taxon>Bacteroidota</taxon>
        <taxon>Cytophagia</taxon>
        <taxon>Cytophagales</taxon>
        <taxon>Reichenbachiellaceae</taxon>
        <taxon>Reichenbachiella</taxon>
    </lineage>
</organism>
<feature type="chain" id="PRO_5046840505" evidence="8">
    <location>
        <begin position="24"/>
        <end position="955"/>
    </location>
</feature>
<sequence length="955" mass="102451">MKTKLTAFLTLFLVAGLMIQSKAQQHDYGQKSYGIFVHYGWGGTAASQYGCPISPYPDWTYPQNVDETANNFDVQGFVDDLEDMNPEYLIFTAWHCWQHPLYPSDVMDSWLGTGHCSQRDVLQELLDACDAIGLDVYWYIQPSEAHNFSPAEQAAVGYIDRNTQTETYNDFLNELIAELTDRYKSQVKGFWFDKGLSYGCTDTERIGNTIRAILPNAVLIANGFANESADFGALETKVPSVTFPRDGYIVSNSDEDTWPGYERSVSFVMDRSWAAEPGSIRYDGTMMFKYTVLQAGVNEEGGGVAWAYGPYPGIPVSYNPGLKDAMVDLGNQIDEVGESIKNTVPSNSWPSPEGTTINSLEWGIATRSADGDFEYLHVLKAPVGNTLTIAAPDDGRQYTSAVNLRTGNACSFSQTSNEINITLAAGDTWHAIDAVIKLTYSGITIGGGNLALNGTASQSSTDYGGVASRAIDGTTDGAWSEGSVTHTVNEVEPWWEVDLGSEHIIGDIVIYNRTDVPYNNRLSNFTVTVMDGNRNATFSQSFTSYPDPSIIVDGGNAVGQIIQVKLDDTNPLSLAEVEVYEGEIVESNLALSGTATQSSTAYAGAASRAIDNDTNGVWEDGSVTHTSPEANPWWEVDLGSEYSIGDINIFGRTDECCAGRLSDYTLSVIDGNGVTTYTENFTTYPEATTNAGDAIGQVIRIQSNTTDVALSLAEVQVYEGGGSSPVINTITIQENETGFCSVEGGVHSNNAGYTGDGFANTSNVLGNGVNWEISGAAGDYTFSWRYASTNSRPGDLLVSGATVANNVLSSASGSWSSWITVSTTVTLGAGVKTVRLEATSASGLGNIDYMEVTGPDAAVSGCSSGARVGGSDVLSEVSASVFNIYPNPVEGQLNIKLEKGEHAHYHVLNTSGQVVMTGHISNGAATVDLNDFKKGIYLIKVTGDSTSQIRKVIKK</sequence>
<comment type="similarity">
    <text evidence="2">Belongs to the fucolectin family.</text>
</comment>
<feature type="domain" description="CBM6" evidence="10">
    <location>
        <begin position="730"/>
        <end position="853"/>
    </location>
</feature>
<accession>A0ABY6D231</accession>
<evidence type="ECO:0000313" key="11">
    <source>
        <dbReference type="EMBL" id="UXX79804.1"/>
    </source>
</evidence>
<evidence type="ECO:0000259" key="10">
    <source>
        <dbReference type="PROSITE" id="PS51175"/>
    </source>
</evidence>
<dbReference type="Gene3D" id="3.20.20.80">
    <property type="entry name" value="Glycosidases"/>
    <property type="match status" value="1"/>
</dbReference>
<dbReference type="Proteomes" id="UP001062165">
    <property type="component" value="Chromosome"/>
</dbReference>
<proteinExistence type="inferred from homology"/>
<dbReference type="NCBIfam" id="TIGR04183">
    <property type="entry name" value="Por_Secre_tail"/>
    <property type="match status" value="1"/>
</dbReference>
<evidence type="ECO:0000256" key="6">
    <source>
        <dbReference type="ARBA" id="ARBA00022837"/>
    </source>
</evidence>
<feature type="signal peptide" evidence="8">
    <location>
        <begin position="1"/>
        <end position="23"/>
    </location>
</feature>
<dbReference type="PROSITE" id="PS51175">
    <property type="entry name" value="CBM6"/>
    <property type="match status" value="1"/>
</dbReference>
<name>A0ABY6D231_9BACT</name>
<dbReference type="PROSITE" id="PS50022">
    <property type="entry name" value="FA58C_3"/>
    <property type="match status" value="2"/>
</dbReference>
<protein>
    <submittedName>
        <fullName evidence="11">Discoidin domain-containing protein</fullName>
    </submittedName>
</protein>
<dbReference type="InterPro" id="IPR051941">
    <property type="entry name" value="BG_Antigen-Binding_Lectin"/>
</dbReference>
<comment type="function">
    <text evidence="1">Acts as a defensive agent. Recognizes blood group fucosylated oligosaccharides including A, B, H and Lewis B-type antigens. Does not recognize Lewis A antigen and has low affinity for monovalent haptens.</text>
</comment>
<dbReference type="EMBL" id="CP106735">
    <property type="protein sequence ID" value="UXX79804.1"/>
    <property type="molecule type" value="Genomic_DNA"/>
</dbReference>
<evidence type="ECO:0000256" key="4">
    <source>
        <dbReference type="ARBA" id="ARBA00022723"/>
    </source>
</evidence>
<keyword evidence="6" id="KW-0106">Calcium</keyword>
<feature type="domain" description="F5/8 type C" evidence="9">
    <location>
        <begin position="433"/>
        <end position="554"/>
    </location>
</feature>
<evidence type="ECO:0000256" key="7">
    <source>
        <dbReference type="ARBA" id="ARBA00023157"/>
    </source>
</evidence>